<feature type="domain" description="Heparinase II N-terminal" evidence="7">
    <location>
        <begin position="86"/>
        <end position="453"/>
    </location>
</feature>
<evidence type="ECO:0000313" key="9">
    <source>
        <dbReference type="Proteomes" id="UP001596050"/>
    </source>
</evidence>
<name>A0ABW0L9B0_9BURK</name>
<feature type="chain" id="PRO_5046792461" evidence="5">
    <location>
        <begin position="27"/>
        <end position="791"/>
    </location>
</feature>
<dbReference type="InterPro" id="IPR013783">
    <property type="entry name" value="Ig-like_fold"/>
</dbReference>
<keyword evidence="2 5" id="KW-0732">Signal</keyword>
<dbReference type="Pfam" id="PF16332">
    <property type="entry name" value="DUF4962"/>
    <property type="match status" value="1"/>
</dbReference>
<keyword evidence="9" id="KW-1185">Reference proteome</keyword>
<keyword evidence="4" id="KW-0456">Lyase</keyword>
<dbReference type="InterPro" id="IPR012480">
    <property type="entry name" value="Hepar_II_III_C"/>
</dbReference>
<sequence>MKFNRQGLLQALALASLCAWSLNAHADWAHATDPLIVQPGPAGGAIQAQNPPGFTWARHPTGPASYDIEITPSGGAPTLAVVDRNWYLPTRALPLGNYSWRVRPSGISDWSTPRTFSLTSRSNVFEVPDNATLRARISANPRPRALPPSFTPYANWSAAKKTDLGPYVSRMTNEIKLQITALPALSDSRWPIVISTPLTAAMAAQQTDIRQRINEASRQLEAATVMWRMKRDPMFLTEALRRGDQLAALDTKGPTSYTNQDQATRQISVSLIKAVDILAGDLDSARKAEWLETVRVRTEEIYRNLAGDNGRLDQYPFDSHGNTSLVFLVLISSLSLGDIPEAQKWFDFSFRAYANAPSPWAGPEGGFANGTAYAEYAAGYLVALWDPLTQATGVNFYAKPWALGFLDFAIQFTPPGSKVHAFGDGSETRPDTRVFHAFGSRMVSPRAAWYVSKLGGAEDTLSLLQAPYPMPVADTQVVSPPSNTAYYPSIGWVSMHSDIALTSRSSLYFKSSPYGSFSHSHGDQNGLLLSVAGQPLLVKAGWYDWYGSPYWTDWYHQTRSQNAITFDGGKGQLVTGYREQLQRNGKIIGYAAQPSYDFAEGDATAAYGGQLTMARRQVWHLRDAGNAILVRDRLSATVPHTYEFNLHAPVLMTVESPSAVKIAINGQSVCVRSLNPDAKFSKWIGPGAKLNVVEDHGAFYLPNDGKSTAEFLVLLDVGCKRPAVQVSATATGRTVTVAGQSVTLEGSTLALTQPALQLAPQSAPQLASQVALQPALQLSTTGTVNIAAPPK</sequence>
<organism evidence="8 9">
    <name type="scientific">Massilia niabensis</name>
    <dbReference type="NCBI Taxonomy" id="544910"/>
    <lineage>
        <taxon>Bacteria</taxon>
        <taxon>Pseudomonadati</taxon>
        <taxon>Pseudomonadota</taxon>
        <taxon>Betaproteobacteria</taxon>
        <taxon>Burkholderiales</taxon>
        <taxon>Oxalobacteraceae</taxon>
        <taxon>Telluria group</taxon>
        <taxon>Massilia</taxon>
    </lineage>
</organism>
<evidence type="ECO:0000256" key="3">
    <source>
        <dbReference type="ARBA" id="ARBA00022764"/>
    </source>
</evidence>
<dbReference type="Gene3D" id="2.70.98.70">
    <property type="match status" value="1"/>
</dbReference>
<feature type="domain" description="Heparinase II/III-like C-terminal" evidence="6">
    <location>
        <begin position="481"/>
        <end position="649"/>
    </location>
</feature>
<reference evidence="9" key="1">
    <citation type="journal article" date="2019" name="Int. J. Syst. Evol. Microbiol.">
        <title>The Global Catalogue of Microorganisms (GCM) 10K type strain sequencing project: providing services to taxonomists for standard genome sequencing and annotation.</title>
        <authorList>
            <consortium name="The Broad Institute Genomics Platform"/>
            <consortium name="The Broad Institute Genome Sequencing Center for Infectious Disease"/>
            <person name="Wu L."/>
            <person name="Ma J."/>
        </authorList>
    </citation>
    <scope>NUCLEOTIDE SEQUENCE [LARGE SCALE GENOMIC DNA]</scope>
    <source>
        <strain evidence="9">KACC 12649</strain>
    </source>
</reference>
<dbReference type="Gene3D" id="1.50.10.100">
    <property type="entry name" value="Chondroitin AC/alginate lyase"/>
    <property type="match status" value="1"/>
</dbReference>
<comment type="subcellular location">
    <subcellularLocation>
        <location evidence="1">Periplasm</location>
    </subcellularLocation>
</comment>
<protein>
    <submittedName>
        <fullName evidence="8">DUF4962 domain-containing protein</fullName>
    </submittedName>
</protein>
<dbReference type="Proteomes" id="UP001596050">
    <property type="component" value="Unassembled WGS sequence"/>
</dbReference>
<comment type="caution">
    <text evidence="8">The sequence shown here is derived from an EMBL/GenBank/DDBJ whole genome shotgun (WGS) entry which is preliminary data.</text>
</comment>
<keyword evidence="3" id="KW-0574">Periplasm</keyword>
<accession>A0ABW0L9B0</accession>
<dbReference type="PANTHER" id="PTHR39210:SF1">
    <property type="entry name" value="HEPARIN-SULFATE LYASE"/>
    <property type="match status" value="1"/>
</dbReference>
<evidence type="ECO:0000256" key="2">
    <source>
        <dbReference type="ARBA" id="ARBA00022729"/>
    </source>
</evidence>
<dbReference type="EMBL" id="JBHSMU010000016">
    <property type="protein sequence ID" value="MFC5462394.1"/>
    <property type="molecule type" value="Genomic_DNA"/>
</dbReference>
<evidence type="ECO:0000259" key="6">
    <source>
        <dbReference type="Pfam" id="PF07940"/>
    </source>
</evidence>
<evidence type="ECO:0000259" key="7">
    <source>
        <dbReference type="Pfam" id="PF16332"/>
    </source>
</evidence>
<proteinExistence type="predicted"/>
<evidence type="ECO:0000313" key="8">
    <source>
        <dbReference type="EMBL" id="MFC5462394.1"/>
    </source>
</evidence>
<dbReference type="PANTHER" id="PTHR39210">
    <property type="entry name" value="HEPARIN-SULFATE LYASE"/>
    <property type="match status" value="1"/>
</dbReference>
<evidence type="ECO:0000256" key="1">
    <source>
        <dbReference type="ARBA" id="ARBA00004418"/>
    </source>
</evidence>
<dbReference type="RefSeq" id="WP_379785883.1">
    <property type="nucleotide sequence ID" value="NZ_JBHSMU010000016.1"/>
</dbReference>
<dbReference type="InterPro" id="IPR008929">
    <property type="entry name" value="Chondroitin_lyas"/>
</dbReference>
<gene>
    <name evidence="8" type="ORF">ACFPN5_21525</name>
</gene>
<dbReference type="InterPro" id="IPR032518">
    <property type="entry name" value="HepII_N"/>
</dbReference>
<evidence type="ECO:0000256" key="5">
    <source>
        <dbReference type="SAM" id="SignalP"/>
    </source>
</evidence>
<dbReference type="Pfam" id="PF07940">
    <property type="entry name" value="Hepar_II_III_C"/>
    <property type="match status" value="1"/>
</dbReference>
<dbReference type="Gene3D" id="2.60.40.10">
    <property type="entry name" value="Immunoglobulins"/>
    <property type="match status" value="1"/>
</dbReference>
<feature type="signal peptide" evidence="5">
    <location>
        <begin position="1"/>
        <end position="26"/>
    </location>
</feature>
<evidence type="ECO:0000256" key="4">
    <source>
        <dbReference type="ARBA" id="ARBA00023239"/>
    </source>
</evidence>